<protein>
    <submittedName>
        <fullName evidence="2">Uncharacterized protein</fullName>
    </submittedName>
</protein>
<dbReference type="RefSeq" id="WP_047944788.1">
    <property type="nucleotide sequence ID" value="NZ_JBCLPU010000007.1"/>
</dbReference>
<dbReference type="SUPFAM" id="SSF53756">
    <property type="entry name" value="UDP-Glycosyltransferase/glycogen phosphorylase"/>
    <property type="match status" value="1"/>
</dbReference>
<keyword evidence="1" id="KW-0472">Membrane</keyword>
<feature type="transmembrane region" description="Helical" evidence="1">
    <location>
        <begin position="131"/>
        <end position="155"/>
    </location>
</feature>
<reference evidence="2 3" key="1">
    <citation type="submission" date="2015-05" db="EMBL/GenBank/DDBJ databases">
        <title>Whole genome sequence and identification of bacterial endophytes from Costus igneus.</title>
        <authorList>
            <person name="Lee Y.P."/>
            <person name="Gan H.M."/>
            <person name="Eng W."/>
            <person name="Wheatley M.S."/>
            <person name="Caraballo A."/>
            <person name="Polter S."/>
            <person name="Savka M.A."/>
            <person name="Hudson A.O."/>
        </authorList>
    </citation>
    <scope>NUCLEOTIDE SEQUENCE [LARGE SCALE GENOMIC DNA]</scope>
    <source>
        <strain evidence="2 3">RIT379</strain>
    </source>
</reference>
<evidence type="ECO:0000256" key="1">
    <source>
        <dbReference type="SAM" id="Phobius"/>
    </source>
</evidence>
<evidence type="ECO:0000313" key="3">
    <source>
        <dbReference type="Proteomes" id="UP000036045"/>
    </source>
</evidence>
<accession>A0A0J1HVY0</accession>
<dbReference type="Gene3D" id="3.40.50.2000">
    <property type="entry name" value="Glycogen Phosphorylase B"/>
    <property type="match status" value="1"/>
</dbReference>
<evidence type="ECO:0000313" key="2">
    <source>
        <dbReference type="EMBL" id="KLV17839.1"/>
    </source>
</evidence>
<sequence>MKKLLIIRSVPIQQLDNNLPEIRKEFPDHEITLLTHSHGIKLAEKYNEVNKIMVYPFKAKFSPRIKWAELDTMSYDIVIVPVANLTGAGFFNVLLFSLKIRAKEIYMCNLVSKIVKINKSKLIAKSIFHGFWMFLSSIVTIVLSIPLTLILPLILKKLEKNS</sequence>
<dbReference type="OrthoDB" id="1931716at2"/>
<name>A0A0J1HVY0_NIACI</name>
<organism evidence="2 3">
    <name type="scientific">Niallia circulans</name>
    <name type="common">Bacillus circulans</name>
    <dbReference type="NCBI Taxonomy" id="1397"/>
    <lineage>
        <taxon>Bacteria</taxon>
        <taxon>Bacillati</taxon>
        <taxon>Bacillota</taxon>
        <taxon>Bacilli</taxon>
        <taxon>Bacillales</taxon>
        <taxon>Bacillaceae</taxon>
        <taxon>Niallia</taxon>
    </lineage>
</organism>
<dbReference type="Proteomes" id="UP000036045">
    <property type="component" value="Unassembled WGS sequence"/>
</dbReference>
<comment type="caution">
    <text evidence="2">The sequence shown here is derived from an EMBL/GenBank/DDBJ whole genome shotgun (WGS) entry which is preliminary data.</text>
</comment>
<dbReference type="PATRIC" id="fig|1397.4.peg.4426"/>
<keyword evidence="3" id="KW-1185">Reference proteome</keyword>
<keyword evidence="1" id="KW-0812">Transmembrane</keyword>
<dbReference type="AlphaFoldDB" id="A0A0J1HVY0"/>
<dbReference type="EMBL" id="LDPH01000046">
    <property type="protein sequence ID" value="KLV17839.1"/>
    <property type="molecule type" value="Genomic_DNA"/>
</dbReference>
<gene>
    <name evidence="2" type="ORF">ABW02_24545</name>
</gene>
<proteinExistence type="predicted"/>
<keyword evidence="1" id="KW-1133">Transmembrane helix</keyword>
<feature type="transmembrane region" description="Helical" evidence="1">
    <location>
        <begin position="77"/>
        <end position="98"/>
    </location>
</feature>